<organism evidence="2 3">
    <name type="scientific">Neobacillus paridis</name>
    <dbReference type="NCBI Taxonomy" id="2803862"/>
    <lineage>
        <taxon>Bacteria</taxon>
        <taxon>Bacillati</taxon>
        <taxon>Bacillota</taxon>
        <taxon>Bacilli</taxon>
        <taxon>Bacillales</taxon>
        <taxon>Bacillaceae</taxon>
        <taxon>Neobacillus</taxon>
    </lineage>
</organism>
<dbReference type="InterPro" id="IPR036010">
    <property type="entry name" value="2Fe-2S_ferredoxin-like_sf"/>
</dbReference>
<comment type="caution">
    <text evidence="2">The sequence shown here is derived from an EMBL/GenBank/DDBJ whole genome shotgun (WGS) entry which is preliminary data.</text>
</comment>
<evidence type="ECO:0000313" key="3">
    <source>
        <dbReference type="Proteomes" id="UP000623967"/>
    </source>
</evidence>
<evidence type="ECO:0000313" key="2">
    <source>
        <dbReference type="EMBL" id="MBL4952796.1"/>
    </source>
</evidence>
<gene>
    <name evidence="2" type="ORF">JK635_11300</name>
</gene>
<protein>
    <submittedName>
        <fullName evidence="2">(2Fe-2S)-binding protein</fullName>
    </submittedName>
</protein>
<dbReference type="RefSeq" id="WP_202654032.1">
    <property type="nucleotide sequence ID" value="NZ_JAESWB010000168.1"/>
</dbReference>
<reference evidence="2 3" key="1">
    <citation type="submission" date="2021-01" db="EMBL/GenBank/DDBJ databases">
        <title>Genome public.</title>
        <authorList>
            <person name="Liu C."/>
            <person name="Sun Q."/>
        </authorList>
    </citation>
    <scope>NUCLEOTIDE SEQUENCE [LARGE SCALE GENOMIC DNA]</scope>
    <source>
        <strain evidence="2 3">YIM B02564</strain>
    </source>
</reference>
<dbReference type="Gene3D" id="3.10.20.440">
    <property type="entry name" value="2Fe-2S iron-sulphur cluster binding domain, sarcosine oxidase, alpha subunit, N-terminal domain"/>
    <property type="match status" value="1"/>
</dbReference>
<evidence type="ECO:0000256" key="1">
    <source>
        <dbReference type="ARBA" id="ARBA00023002"/>
    </source>
</evidence>
<keyword evidence="3" id="KW-1185">Reference proteome</keyword>
<dbReference type="EMBL" id="JAESWB010000168">
    <property type="protein sequence ID" value="MBL4952796.1"/>
    <property type="molecule type" value="Genomic_DNA"/>
</dbReference>
<keyword evidence="1" id="KW-0560">Oxidoreductase</keyword>
<name>A0ABS1TRA6_9BACI</name>
<proteinExistence type="predicted"/>
<dbReference type="InterPro" id="IPR042204">
    <property type="entry name" value="2Fe-2S-bd_N"/>
</dbReference>
<sequence length="107" mass="11997">MHIKHHPVLGEQLQKTITIYFNDLPYTAYEQQTVAAALMANGIKRLGSSRNLVQPRGLFCTKGRCCSCYATINGEDHVRTCQTMVEDGMKIYPNDEDPEVRGECCGD</sequence>
<dbReference type="Pfam" id="PF13510">
    <property type="entry name" value="Fer2_4"/>
    <property type="match status" value="1"/>
</dbReference>
<dbReference type="Proteomes" id="UP000623967">
    <property type="component" value="Unassembled WGS sequence"/>
</dbReference>
<dbReference type="SUPFAM" id="SSF54292">
    <property type="entry name" value="2Fe-2S ferredoxin-like"/>
    <property type="match status" value="1"/>
</dbReference>
<accession>A0ABS1TRA6</accession>